<evidence type="ECO:0000259" key="2">
    <source>
        <dbReference type="Pfam" id="PF20179"/>
    </source>
</evidence>
<dbReference type="Pfam" id="PF20179">
    <property type="entry name" value="MSS51_C"/>
    <property type="match status" value="1"/>
</dbReference>
<protein>
    <recommendedName>
        <fullName evidence="2">Mitochondrial splicing suppressor 51-like C-terminal domain-containing protein</fullName>
    </recommendedName>
</protein>
<feature type="region of interest" description="Disordered" evidence="1">
    <location>
        <begin position="211"/>
        <end position="244"/>
    </location>
</feature>
<dbReference type="InterPro" id="IPR046824">
    <property type="entry name" value="Mss51-like_C"/>
</dbReference>
<feature type="compositionally biased region" description="Acidic residues" evidence="1">
    <location>
        <begin position="214"/>
        <end position="237"/>
    </location>
</feature>
<evidence type="ECO:0000256" key="1">
    <source>
        <dbReference type="SAM" id="MobiDB-lite"/>
    </source>
</evidence>
<dbReference type="PANTHER" id="PTHR47570:SF1">
    <property type="entry name" value="ZINC ION BINDING PROTEIN"/>
    <property type="match status" value="1"/>
</dbReference>
<reference evidence="3" key="1">
    <citation type="submission" date="2021-01" db="EMBL/GenBank/DDBJ databases">
        <authorList>
            <person name="Corre E."/>
            <person name="Pelletier E."/>
            <person name="Niang G."/>
            <person name="Scheremetjew M."/>
            <person name="Finn R."/>
            <person name="Kale V."/>
            <person name="Holt S."/>
            <person name="Cochrane G."/>
            <person name="Meng A."/>
            <person name="Brown T."/>
            <person name="Cohen L."/>
        </authorList>
    </citation>
    <scope>NUCLEOTIDE SEQUENCE</scope>
    <source>
        <strain evidence="3">10249 10 AB</strain>
    </source>
</reference>
<gene>
    <name evidence="3" type="ORF">PAUS00366_LOCUS9787</name>
</gene>
<organism evidence="3">
    <name type="scientific">Pseudo-nitzschia australis</name>
    <dbReference type="NCBI Taxonomy" id="44445"/>
    <lineage>
        <taxon>Eukaryota</taxon>
        <taxon>Sar</taxon>
        <taxon>Stramenopiles</taxon>
        <taxon>Ochrophyta</taxon>
        <taxon>Bacillariophyta</taxon>
        <taxon>Bacillariophyceae</taxon>
        <taxon>Bacillariophycidae</taxon>
        <taxon>Bacillariales</taxon>
        <taxon>Bacillariaceae</taxon>
        <taxon>Pseudo-nitzschia</taxon>
    </lineage>
</organism>
<dbReference type="PANTHER" id="PTHR47570">
    <property type="entry name" value="ZINC ION BINDING PROTEIN"/>
    <property type="match status" value="1"/>
</dbReference>
<proteinExistence type="predicted"/>
<dbReference type="EMBL" id="HBIX01013217">
    <property type="protein sequence ID" value="CAE0717035.1"/>
    <property type="molecule type" value="Transcribed_RNA"/>
</dbReference>
<dbReference type="AlphaFoldDB" id="A0A7S4AJL0"/>
<feature type="domain" description="Mitochondrial splicing suppressor 51-like C-terminal" evidence="2">
    <location>
        <begin position="473"/>
        <end position="681"/>
    </location>
</feature>
<sequence>MSLSIVMIPSDASKPLHTQRISWDEKRNVNSGPFASKVHHRILSLLHDGERDGDIESRDLSAIDDRVEVPLLRPLGESPGLYAYFRSSGAATIETKTTTPNIRATRLAMACGLMKLRFYGNVVVARLNLSGRPRWSDVTIKDLQQACEVSPDLRPNIQTELALARIDESGNEYQERDKNVAILSIWIQNAAEQNYHDAAAIARIAVVMNSEEKHEDDDDSETDGSDDDDNDDDDDFQNNETMRPTNISARAKSPLCLHCRRPTNHLCKGCSGAYFCPPPDTCSTLGWSHSCQCRTWKSYVSRRKELSTFEYLDPEWQAPLVGREFQLSEEPYKKFLTSRLMIKRSVDLARDGNTDNVYHNEDEDGCKDQDSSSSFSSWWLTETDGWAGGDSVSARQVDITLRSSFEQGFAPIPSDQLPPSQRVCDRDYERAGLLKKENNKNAVGLWRLSSWEDYYRLRNIPPQSPVALLCTFPLTIYHAIVEYGEVPVTVARMLRRPLRIHVVGTEKELNFLDLFQELGFLLPEDLKIELIFVAREDMLPTKCRTTKSRSSSDHDDRFLLRVEMTSNLTVGVVGGTYGGENNNDPSSTASSIQSATTTTTAILDPNFDCGSGPPDMVIAMNAGLYAYESWRSVIDYLYHNKGVVGVFTDYNEYSGVHCAGLGGAASRESLCINPFRQPLAMPVYSMNLPQFSNGFFYVFNAQELD</sequence>
<name>A0A7S4AJL0_9STRA</name>
<evidence type="ECO:0000313" key="3">
    <source>
        <dbReference type="EMBL" id="CAE0717035.1"/>
    </source>
</evidence>
<accession>A0A7S4AJL0</accession>